<name>A0A383EPU8_9ZZZZ</name>
<sequence length="27" mass="2929">MAAKSTLNTIQRELVTNQPIARLATST</sequence>
<accession>A0A383EPU8</accession>
<organism evidence="1">
    <name type="scientific">marine metagenome</name>
    <dbReference type="NCBI Taxonomy" id="408172"/>
    <lineage>
        <taxon>unclassified sequences</taxon>
        <taxon>metagenomes</taxon>
        <taxon>ecological metagenomes</taxon>
    </lineage>
</organism>
<proteinExistence type="predicted"/>
<dbReference type="EMBL" id="UINC01227442">
    <property type="protein sequence ID" value="SVE58330.1"/>
    <property type="molecule type" value="Genomic_DNA"/>
</dbReference>
<evidence type="ECO:0000313" key="1">
    <source>
        <dbReference type="EMBL" id="SVE58330.1"/>
    </source>
</evidence>
<feature type="non-terminal residue" evidence="1">
    <location>
        <position position="27"/>
    </location>
</feature>
<reference evidence="1" key="1">
    <citation type="submission" date="2018-05" db="EMBL/GenBank/DDBJ databases">
        <authorList>
            <person name="Lanie J.A."/>
            <person name="Ng W.-L."/>
            <person name="Kazmierczak K.M."/>
            <person name="Andrzejewski T.M."/>
            <person name="Davidsen T.M."/>
            <person name="Wayne K.J."/>
            <person name="Tettelin H."/>
            <person name="Glass J.I."/>
            <person name="Rusch D."/>
            <person name="Podicherti R."/>
            <person name="Tsui H.-C.T."/>
            <person name="Winkler M.E."/>
        </authorList>
    </citation>
    <scope>NUCLEOTIDE SEQUENCE</scope>
</reference>
<gene>
    <name evidence="1" type="ORF">METZ01_LOCUS511184</name>
</gene>
<dbReference type="AlphaFoldDB" id="A0A383EPU8"/>
<protein>
    <submittedName>
        <fullName evidence="1">Uncharacterized protein</fullName>
    </submittedName>
</protein>